<sequence>MQRRKRGSRARAKIAAFAPPRVTVGQRCWRARNGFGAQTPPPAQRRKTITPRLYRGGQRRAEAFIEDPWTVSLRKRLLGNASSEALRPDCAAASPVSATPAKRCSVGRGCAGGTPRQPLQRLRNGYRPARIRMRAPEQEPKPLPEARKFKNAKPPTRREHYYLLRLPENVSVRRYVTAPTASEQKRPPR</sequence>
<proteinExistence type="predicted"/>
<dbReference type="Proteomes" id="UP000821866">
    <property type="component" value="Chromosome 8"/>
</dbReference>
<name>A0A9J6D964_RHIMP</name>
<feature type="region of interest" description="Disordered" evidence="1">
    <location>
        <begin position="132"/>
        <end position="160"/>
    </location>
</feature>
<dbReference type="EMBL" id="JABSTU010000010">
    <property type="protein sequence ID" value="KAH8018591.1"/>
    <property type="molecule type" value="Genomic_DNA"/>
</dbReference>
<organism evidence="2 3">
    <name type="scientific">Rhipicephalus microplus</name>
    <name type="common">Cattle tick</name>
    <name type="synonym">Boophilus microplus</name>
    <dbReference type="NCBI Taxonomy" id="6941"/>
    <lineage>
        <taxon>Eukaryota</taxon>
        <taxon>Metazoa</taxon>
        <taxon>Ecdysozoa</taxon>
        <taxon>Arthropoda</taxon>
        <taxon>Chelicerata</taxon>
        <taxon>Arachnida</taxon>
        <taxon>Acari</taxon>
        <taxon>Parasitiformes</taxon>
        <taxon>Ixodida</taxon>
        <taxon>Ixodoidea</taxon>
        <taxon>Ixodidae</taxon>
        <taxon>Rhipicephalinae</taxon>
        <taxon>Rhipicephalus</taxon>
        <taxon>Boophilus</taxon>
    </lineage>
</organism>
<comment type="caution">
    <text evidence="2">The sequence shown here is derived from an EMBL/GenBank/DDBJ whole genome shotgun (WGS) entry which is preliminary data.</text>
</comment>
<evidence type="ECO:0000256" key="1">
    <source>
        <dbReference type="SAM" id="MobiDB-lite"/>
    </source>
</evidence>
<evidence type="ECO:0000313" key="2">
    <source>
        <dbReference type="EMBL" id="KAH8018591.1"/>
    </source>
</evidence>
<protein>
    <submittedName>
        <fullName evidence="2">Uncharacterized protein</fullName>
    </submittedName>
</protein>
<reference evidence="2" key="1">
    <citation type="journal article" date="2020" name="Cell">
        <title>Large-Scale Comparative Analyses of Tick Genomes Elucidate Their Genetic Diversity and Vector Capacities.</title>
        <authorList>
            <consortium name="Tick Genome and Microbiome Consortium (TIGMIC)"/>
            <person name="Jia N."/>
            <person name="Wang J."/>
            <person name="Shi W."/>
            <person name="Du L."/>
            <person name="Sun Y."/>
            <person name="Zhan W."/>
            <person name="Jiang J.F."/>
            <person name="Wang Q."/>
            <person name="Zhang B."/>
            <person name="Ji P."/>
            <person name="Bell-Sakyi L."/>
            <person name="Cui X.M."/>
            <person name="Yuan T.T."/>
            <person name="Jiang B.G."/>
            <person name="Yang W.F."/>
            <person name="Lam T.T."/>
            <person name="Chang Q.C."/>
            <person name="Ding S.J."/>
            <person name="Wang X.J."/>
            <person name="Zhu J.G."/>
            <person name="Ruan X.D."/>
            <person name="Zhao L."/>
            <person name="Wei J.T."/>
            <person name="Ye R.Z."/>
            <person name="Que T.C."/>
            <person name="Du C.H."/>
            <person name="Zhou Y.H."/>
            <person name="Cheng J.X."/>
            <person name="Dai P.F."/>
            <person name="Guo W.B."/>
            <person name="Han X.H."/>
            <person name="Huang E.J."/>
            <person name="Li L.F."/>
            <person name="Wei W."/>
            <person name="Gao Y.C."/>
            <person name="Liu J.Z."/>
            <person name="Shao H.Z."/>
            <person name="Wang X."/>
            <person name="Wang C.C."/>
            <person name="Yang T.C."/>
            <person name="Huo Q.B."/>
            <person name="Li W."/>
            <person name="Chen H.Y."/>
            <person name="Chen S.E."/>
            <person name="Zhou L.G."/>
            <person name="Ni X.B."/>
            <person name="Tian J.H."/>
            <person name="Sheng Y."/>
            <person name="Liu T."/>
            <person name="Pan Y.S."/>
            <person name="Xia L.Y."/>
            <person name="Li J."/>
            <person name="Zhao F."/>
            <person name="Cao W.C."/>
        </authorList>
    </citation>
    <scope>NUCLEOTIDE SEQUENCE</scope>
    <source>
        <strain evidence="2">Rmic-2018</strain>
    </source>
</reference>
<evidence type="ECO:0000313" key="3">
    <source>
        <dbReference type="Proteomes" id="UP000821866"/>
    </source>
</evidence>
<dbReference type="AlphaFoldDB" id="A0A9J6D964"/>
<gene>
    <name evidence="2" type="ORF">HPB51_009030</name>
</gene>
<keyword evidence="3" id="KW-1185">Reference proteome</keyword>
<accession>A0A9J6D964</accession>
<feature type="compositionally biased region" description="Basic and acidic residues" evidence="1">
    <location>
        <begin position="134"/>
        <end position="148"/>
    </location>
</feature>
<reference evidence="2" key="2">
    <citation type="submission" date="2021-09" db="EMBL/GenBank/DDBJ databases">
        <authorList>
            <person name="Jia N."/>
            <person name="Wang J."/>
            <person name="Shi W."/>
            <person name="Du L."/>
            <person name="Sun Y."/>
            <person name="Zhan W."/>
            <person name="Jiang J."/>
            <person name="Wang Q."/>
            <person name="Zhang B."/>
            <person name="Ji P."/>
            <person name="Sakyi L.B."/>
            <person name="Cui X."/>
            <person name="Yuan T."/>
            <person name="Jiang B."/>
            <person name="Yang W."/>
            <person name="Lam T.T.-Y."/>
            <person name="Chang Q."/>
            <person name="Ding S."/>
            <person name="Wang X."/>
            <person name="Zhu J."/>
            <person name="Ruan X."/>
            <person name="Zhao L."/>
            <person name="Wei J."/>
            <person name="Que T."/>
            <person name="Du C."/>
            <person name="Cheng J."/>
            <person name="Dai P."/>
            <person name="Han X."/>
            <person name="Huang E."/>
            <person name="Gao Y."/>
            <person name="Liu J."/>
            <person name="Shao H."/>
            <person name="Ye R."/>
            <person name="Li L."/>
            <person name="Wei W."/>
            <person name="Wang X."/>
            <person name="Wang C."/>
            <person name="Huo Q."/>
            <person name="Li W."/>
            <person name="Guo W."/>
            <person name="Chen H."/>
            <person name="Chen S."/>
            <person name="Zhou L."/>
            <person name="Zhou L."/>
            <person name="Ni X."/>
            <person name="Tian J."/>
            <person name="Zhou Y."/>
            <person name="Sheng Y."/>
            <person name="Liu T."/>
            <person name="Pan Y."/>
            <person name="Xia L."/>
            <person name="Li J."/>
            <person name="Zhao F."/>
            <person name="Cao W."/>
        </authorList>
    </citation>
    <scope>NUCLEOTIDE SEQUENCE</scope>
    <source>
        <strain evidence="2">Rmic-2018</strain>
        <tissue evidence="2">Larvae</tissue>
    </source>
</reference>